<keyword evidence="3" id="KW-1133">Transmembrane helix</keyword>
<dbReference type="GO" id="GO:0004673">
    <property type="term" value="F:protein histidine kinase activity"/>
    <property type="evidence" value="ECO:0007669"/>
    <property type="project" value="UniProtKB-EC"/>
</dbReference>
<keyword evidence="5" id="KW-0808">Transferase</keyword>
<feature type="transmembrane region" description="Helical" evidence="3">
    <location>
        <begin position="12"/>
        <end position="29"/>
    </location>
</feature>
<accession>A0ABW0NF27</accession>
<dbReference type="SMART" id="SM00387">
    <property type="entry name" value="HATPase_c"/>
    <property type="match status" value="1"/>
</dbReference>
<comment type="catalytic activity">
    <reaction evidence="1">
        <text>ATP + protein L-histidine = ADP + protein N-phospho-L-histidine.</text>
        <dbReference type="EC" id="2.7.13.3"/>
    </reaction>
</comment>
<dbReference type="Pfam" id="PF06580">
    <property type="entry name" value="His_kinase"/>
    <property type="match status" value="1"/>
</dbReference>
<evidence type="ECO:0000313" key="6">
    <source>
        <dbReference type="Proteomes" id="UP001596037"/>
    </source>
</evidence>
<dbReference type="InterPro" id="IPR036890">
    <property type="entry name" value="HATPase_C_sf"/>
</dbReference>
<comment type="caution">
    <text evidence="5">The sequence shown here is derived from an EMBL/GenBank/DDBJ whole genome shotgun (WGS) entry which is preliminary data.</text>
</comment>
<feature type="transmembrane region" description="Helical" evidence="3">
    <location>
        <begin position="35"/>
        <end position="53"/>
    </location>
</feature>
<protein>
    <recommendedName>
        <fullName evidence="2">histidine kinase</fullName>
        <ecNumber evidence="2">2.7.13.3</ecNumber>
    </recommendedName>
</protein>
<evidence type="ECO:0000256" key="2">
    <source>
        <dbReference type="ARBA" id="ARBA00012438"/>
    </source>
</evidence>
<dbReference type="InterPro" id="IPR050640">
    <property type="entry name" value="Bact_2-comp_sensor_kinase"/>
</dbReference>
<keyword evidence="5" id="KW-0418">Kinase</keyword>
<reference evidence="6" key="1">
    <citation type="journal article" date="2019" name="Int. J. Syst. Evol. Microbiol.">
        <title>The Global Catalogue of Microorganisms (GCM) 10K type strain sequencing project: providing services to taxonomists for standard genome sequencing and annotation.</title>
        <authorList>
            <consortium name="The Broad Institute Genomics Platform"/>
            <consortium name="The Broad Institute Genome Sequencing Center for Infectious Disease"/>
            <person name="Wu L."/>
            <person name="Ma J."/>
        </authorList>
    </citation>
    <scope>NUCLEOTIDE SEQUENCE [LARGE SCALE GENOMIC DNA]</scope>
    <source>
        <strain evidence="6">CCUG 57401</strain>
    </source>
</reference>
<name>A0ABW0NF27_9BURK</name>
<dbReference type="InterPro" id="IPR005467">
    <property type="entry name" value="His_kinase_dom"/>
</dbReference>
<keyword evidence="6" id="KW-1185">Reference proteome</keyword>
<sequence>MRIDWLDKLRNYLQVVAFCLAIAAIQYAFHVDRPYEIPLVYSVAIGTGTWALIDCGRHFIPSARETGWPLGASGIALTVAGIIGGYFFGTLVGDRWFGWSSWESGPARAELRTSIMITLLAGVSGSYYFYSLNKSAYLERKMREARRHASEAQLKLLESQLEPHMLFNTLANLRVLIGADPPRAQRMLDHMIAYLRATLNASRAATHTLEAEFDRLRDYLELMAVRMGPRLAYTLELPPELAQLQVPTLLLQPLVENSIQHGLEPKVEGGRITVSARLEAGVLTLTVSDTGIGTARAAVKGSGFGMTQVRERLATLYGAAAALEFSAEEGRGAITTTHLPVAA</sequence>
<dbReference type="Proteomes" id="UP001596037">
    <property type="component" value="Unassembled WGS sequence"/>
</dbReference>
<dbReference type="EMBL" id="JBHSMF010000009">
    <property type="protein sequence ID" value="MFC5498951.1"/>
    <property type="molecule type" value="Genomic_DNA"/>
</dbReference>
<dbReference type="PROSITE" id="PS50109">
    <property type="entry name" value="HIS_KIN"/>
    <property type="match status" value="1"/>
</dbReference>
<evidence type="ECO:0000313" key="5">
    <source>
        <dbReference type="EMBL" id="MFC5498951.1"/>
    </source>
</evidence>
<feature type="domain" description="Histidine kinase" evidence="4">
    <location>
        <begin position="183"/>
        <end position="343"/>
    </location>
</feature>
<dbReference type="PRINTS" id="PR00344">
    <property type="entry name" value="BCTRLSENSOR"/>
</dbReference>
<proteinExistence type="predicted"/>
<feature type="transmembrane region" description="Helical" evidence="3">
    <location>
        <begin position="113"/>
        <end position="133"/>
    </location>
</feature>
<dbReference type="PANTHER" id="PTHR34220:SF9">
    <property type="entry name" value="SIGNAL TRANSDUCTION HISTIDINE KINASE INTERNAL REGION DOMAIN-CONTAINING PROTEIN"/>
    <property type="match status" value="1"/>
</dbReference>
<dbReference type="RefSeq" id="WP_376851027.1">
    <property type="nucleotide sequence ID" value="NZ_JBHSMF010000009.1"/>
</dbReference>
<dbReference type="SUPFAM" id="SSF55874">
    <property type="entry name" value="ATPase domain of HSP90 chaperone/DNA topoisomerase II/histidine kinase"/>
    <property type="match status" value="1"/>
</dbReference>
<evidence type="ECO:0000256" key="3">
    <source>
        <dbReference type="SAM" id="Phobius"/>
    </source>
</evidence>
<organism evidence="5 6">
    <name type="scientific">Caenimonas terrae</name>
    <dbReference type="NCBI Taxonomy" id="696074"/>
    <lineage>
        <taxon>Bacteria</taxon>
        <taxon>Pseudomonadati</taxon>
        <taxon>Pseudomonadota</taxon>
        <taxon>Betaproteobacteria</taxon>
        <taxon>Burkholderiales</taxon>
        <taxon>Comamonadaceae</taxon>
        <taxon>Caenimonas</taxon>
    </lineage>
</organism>
<keyword evidence="3" id="KW-0812">Transmembrane</keyword>
<dbReference type="Pfam" id="PF02518">
    <property type="entry name" value="HATPase_c"/>
    <property type="match status" value="1"/>
</dbReference>
<feature type="transmembrane region" description="Helical" evidence="3">
    <location>
        <begin position="74"/>
        <end position="93"/>
    </location>
</feature>
<keyword evidence="3" id="KW-0472">Membrane</keyword>
<gene>
    <name evidence="5" type="ORF">ACFPOE_15490</name>
</gene>
<dbReference type="InterPro" id="IPR004358">
    <property type="entry name" value="Sig_transdc_His_kin-like_C"/>
</dbReference>
<dbReference type="Gene3D" id="3.30.565.10">
    <property type="entry name" value="Histidine kinase-like ATPase, C-terminal domain"/>
    <property type="match status" value="1"/>
</dbReference>
<evidence type="ECO:0000256" key="1">
    <source>
        <dbReference type="ARBA" id="ARBA00000085"/>
    </source>
</evidence>
<dbReference type="EC" id="2.7.13.3" evidence="2"/>
<dbReference type="InterPro" id="IPR003594">
    <property type="entry name" value="HATPase_dom"/>
</dbReference>
<evidence type="ECO:0000259" key="4">
    <source>
        <dbReference type="PROSITE" id="PS50109"/>
    </source>
</evidence>
<dbReference type="PANTHER" id="PTHR34220">
    <property type="entry name" value="SENSOR HISTIDINE KINASE YPDA"/>
    <property type="match status" value="1"/>
</dbReference>
<dbReference type="InterPro" id="IPR010559">
    <property type="entry name" value="Sig_transdc_His_kin_internal"/>
</dbReference>